<evidence type="ECO:0000256" key="1">
    <source>
        <dbReference type="SAM" id="MobiDB-lite"/>
    </source>
</evidence>
<organism evidence="2 3">
    <name type="scientific">Anas platyrhynchos</name>
    <name type="common">Mallard</name>
    <name type="synonym">Anas boschas</name>
    <dbReference type="NCBI Taxonomy" id="8839"/>
    <lineage>
        <taxon>Eukaryota</taxon>
        <taxon>Metazoa</taxon>
        <taxon>Chordata</taxon>
        <taxon>Craniata</taxon>
        <taxon>Vertebrata</taxon>
        <taxon>Euteleostomi</taxon>
        <taxon>Archelosauria</taxon>
        <taxon>Archosauria</taxon>
        <taxon>Dinosauria</taxon>
        <taxon>Saurischia</taxon>
        <taxon>Theropoda</taxon>
        <taxon>Coelurosauria</taxon>
        <taxon>Aves</taxon>
        <taxon>Neognathae</taxon>
        <taxon>Galloanserae</taxon>
        <taxon>Anseriformes</taxon>
        <taxon>Anatidae</taxon>
        <taxon>Anatinae</taxon>
        <taxon>Anas</taxon>
    </lineage>
</organism>
<accession>R0LNJ6</accession>
<reference evidence="3" key="1">
    <citation type="journal article" date="2013" name="Nat. Genet.">
        <title>The duck genome and transcriptome provide insight into an avian influenza virus reservoir species.</title>
        <authorList>
            <person name="Huang Y."/>
            <person name="Li Y."/>
            <person name="Burt D.W."/>
            <person name="Chen H."/>
            <person name="Zhang Y."/>
            <person name="Qian W."/>
            <person name="Kim H."/>
            <person name="Gan S."/>
            <person name="Zhao Y."/>
            <person name="Li J."/>
            <person name="Yi K."/>
            <person name="Feng H."/>
            <person name="Zhu P."/>
            <person name="Li B."/>
            <person name="Liu Q."/>
            <person name="Fairley S."/>
            <person name="Magor K.E."/>
            <person name="Du Z."/>
            <person name="Hu X."/>
            <person name="Goodman L."/>
            <person name="Tafer H."/>
            <person name="Vignal A."/>
            <person name="Lee T."/>
            <person name="Kim K.W."/>
            <person name="Sheng Z."/>
            <person name="An Y."/>
            <person name="Searle S."/>
            <person name="Herrero J."/>
            <person name="Groenen M.A."/>
            <person name="Crooijmans R.P."/>
            <person name="Faraut T."/>
            <person name="Cai Q."/>
            <person name="Webster R.G."/>
            <person name="Aldridge J.R."/>
            <person name="Warren W.C."/>
            <person name="Bartschat S."/>
            <person name="Kehr S."/>
            <person name="Marz M."/>
            <person name="Stadler P.F."/>
            <person name="Smith J."/>
            <person name="Kraus R.H."/>
            <person name="Zhao Y."/>
            <person name="Ren L."/>
            <person name="Fei J."/>
            <person name="Morisson M."/>
            <person name="Kaiser P."/>
            <person name="Griffin D.K."/>
            <person name="Rao M."/>
            <person name="Pitel F."/>
            <person name="Wang J."/>
            <person name="Li N."/>
        </authorList>
    </citation>
    <scope>NUCLEOTIDE SEQUENCE [LARGE SCALE GENOMIC DNA]</scope>
</reference>
<feature type="compositionally biased region" description="Basic and acidic residues" evidence="1">
    <location>
        <begin position="212"/>
        <end position="228"/>
    </location>
</feature>
<dbReference type="AlphaFoldDB" id="R0LNJ6"/>
<dbReference type="Proteomes" id="UP000296049">
    <property type="component" value="Unassembled WGS sequence"/>
</dbReference>
<feature type="compositionally biased region" description="Polar residues" evidence="1">
    <location>
        <begin position="240"/>
        <end position="255"/>
    </location>
</feature>
<name>R0LNJ6_ANAPL</name>
<protein>
    <submittedName>
        <fullName evidence="2">Uncharacterized protein</fullName>
    </submittedName>
</protein>
<feature type="region of interest" description="Disordered" evidence="1">
    <location>
        <begin position="212"/>
        <end position="255"/>
    </location>
</feature>
<evidence type="ECO:0000313" key="2">
    <source>
        <dbReference type="EMBL" id="EOB07284.1"/>
    </source>
</evidence>
<dbReference type="EMBL" id="KB742541">
    <property type="protein sequence ID" value="EOB07284.1"/>
    <property type="molecule type" value="Genomic_DNA"/>
</dbReference>
<sequence>MVGPRGSKALRSVAARVNRLRGTGSVHQRSPSNGRCTHKNDDICLMTTKQLKLQECISSPFSGKRQCQSNNSQVTPAPTLILLNFSLGFAVFNPAQRLLRMQVPDFMKSKDSHHPITYPNSHTPNRAHGPSTCLSGLMQAAFKPALWGRRRFWGGRTRLQASFAIYAKPEALCFSRACSADNAYRAGPRRKRIATLLSPGTLDKAGIEHIELRGMDRRSKTGSREETRGPGPSAGRNLTPIGNCTSTETGPSTGHQRLVLNALTQDKKYNNSKEMRTTPVLSPPHFSSTNRSCCMTPCMRRREGTADQWEQQQSLPVHKHQVQQHRAPPTATGRSGAKGAKQIPSRTKKARILLDELTMEYNEPRTRWRHSSKDYTPLPLELVLRRGPAIAEKYNLELGIRGTFTAKHMSGAVSVTVCLFFYRSQLKKALRGDKSTSSPLVFCSSTPCMSLCYSGEQAKDQTANVFNYLTYEHLTDLPCIASASSAQLCEKTLSNKGIGRGFCSLVRCTEDASSTLSKDMRLISLCATSLGFSGVLPFQQDLVFKKVQLEQVALLGAGVEPLIHFYCPHRASTDNGCPPSAAGPQTLAKRINIVNLHLSIWATAGDHDPATSNKRVFTLLHGNDIHRADTYF</sequence>
<proteinExistence type="predicted"/>
<gene>
    <name evidence="2" type="ORF">Anapl_13744</name>
</gene>
<evidence type="ECO:0000313" key="3">
    <source>
        <dbReference type="Proteomes" id="UP000296049"/>
    </source>
</evidence>
<feature type="region of interest" description="Disordered" evidence="1">
    <location>
        <begin position="317"/>
        <end position="344"/>
    </location>
</feature>
<keyword evidence="3" id="KW-1185">Reference proteome</keyword>